<name>A0A8J2Q731_9BILA</name>
<dbReference type="GO" id="GO:0046872">
    <property type="term" value="F:metal ion binding"/>
    <property type="evidence" value="ECO:0007669"/>
    <property type="project" value="InterPro"/>
</dbReference>
<keyword evidence="4" id="KW-1185">Reference proteome</keyword>
<protein>
    <submittedName>
        <fullName evidence="3">Uncharacterized protein</fullName>
    </submittedName>
</protein>
<dbReference type="OrthoDB" id="5809639at2759"/>
<dbReference type="PANTHER" id="PTHR43016">
    <property type="entry name" value="PRESEQUENCE PROTEASE"/>
    <property type="match status" value="1"/>
</dbReference>
<dbReference type="AlphaFoldDB" id="A0A8J2Q731"/>
<evidence type="ECO:0000259" key="1">
    <source>
        <dbReference type="Pfam" id="PF00675"/>
    </source>
</evidence>
<sequence>MQRYSSQAHFTGHINKLEKGWTAGPTYKVNGEIPLVIYTSNCSKLRVAVAETPGPLVKGLISFVTETLDNDGLPHTLEHLTFMGSKKYPYKGILDLIANRCMASGTNAFTSQDHTAYELITVGSHGFLKVLPIYLDHLLSPTLTDAQFMTEVHHINGRGEDAGVIYSEMQEHESEMNNIVNWKRKELFYPEYNPYRVETGGRLAALRTTCSVEKIRRYHHDFYHISNMLVTVCGSVDHSKLLDILSSVEETSQQQVPHLFNRPFKNPMLTFAEPQDKQIVCPSEDEKLGMVEIAWIGPSDNYRDLLRLRVLAHYLADTAASPLEQDFVQLDEQLASLVHLYIREQCISEIVLRFSGVPINELQNIKTRFFEKTLPQTFENSFDSERMTNMITHIIDRKISRMETDCHNFVFEAMCMHQIYGKYEELPMRLDHVTELRKMLSLQPEDWITLARRYLINKCVCVMGFPSRDEVRKIATTEKNRIEKQRKKLGKDGLRRCAQKLEKAICETTVQKPSPELLSEMMIHELENFTTFNVQTLHARTGQNDVEIFKLPLPIYIHNVETHFVKLILVWDTKLIPLELRFWMMLYFELMFQSPAFVDGRKLSYEEIAKLYTRDLISYCGAIGILNHFERFCSLTLKAVPERYVTMLSWLTTFVKGITFEAERAKVAVQSLIGQTDEEKRDGCEMRNVLLHSAIFHKESNDYVCGLVQLEEFHKNVLMLTKKNPAYVVSKLEKLREALINAPINLHIICNTEKIMPFLPTNLSWLYRDRKSTCELPKNFRNLPGETVIHDNFGKQRVIAVGATESSFLKQSIPFKYQLGTKEGLAVELIAQYLSQMEGTLFKAIRGNGLAYGVGIEVDPDNQLLSFGIYRSAQLEQAYEKAKEVVFNELEHVDENEFEAAKRSLISEIIQDEDTVINAAHRAVFNEFRELPHQFWREYIDRIWNASMREVVECSKNFILDVFDDKKCCRAIAVPHGKLEDIEKHFKGIEVVCFPDLYVKTT</sequence>
<organism evidence="3 4">
    <name type="scientific">Cercopithifilaria johnstoni</name>
    <dbReference type="NCBI Taxonomy" id="2874296"/>
    <lineage>
        <taxon>Eukaryota</taxon>
        <taxon>Metazoa</taxon>
        <taxon>Ecdysozoa</taxon>
        <taxon>Nematoda</taxon>
        <taxon>Chromadorea</taxon>
        <taxon>Rhabditida</taxon>
        <taxon>Spirurina</taxon>
        <taxon>Spiruromorpha</taxon>
        <taxon>Filarioidea</taxon>
        <taxon>Onchocercidae</taxon>
        <taxon>Cercopithifilaria</taxon>
    </lineage>
</organism>
<dbReference type="PANTHER" id="PTHR43016:SF16">
    <property type="entry name" value="METALLOPROTEASE, PUTATIVE (AFU_ORTHOLOGUE AFUA_4G07610)-RELATED"/>
    <property type="match status" value="1"/>
</dbReference>
<evidence type="ECO:0000313" key="3">
    <source>
        <dbReference type="EMBL" id="CAG9540262.1"/>
    </source>
</evidence>
<evidence type="ECO:0000313" key="4">
    <source>
        <dbReference type="Proteomes" id="UP000746747"/>
    </source>
</evidence>
<comment type="caution">
    <text evidence="3">The sequence shown here is derived from an EMBL/GenBank/DDBJ whole genome shotgun (WGS) entry which is preliminary data.</text>
</comment>
<dbReference type="Pfam" id="PF00675">
    <property type="entry name" value="Peptidase_M16"/>
    <property type="match status" value="1"/>
</dbReference>
<dbReference type="FunFam" id="3.30.830.10:FF:000015">
    <property type="entry name" value="Putative zinc metalloprotease"/>
    <property type="match status" value="1"/>
</dbReference>
<dbReference type="InterPro" id="IPR011765">
    <property type="entry name" value="Pept_M16_N"/>
</dbReference>
<feature type="domain" description="Peptidase M16 C-terminal" evidence="2">
    <location>
        <begin position="211"/>
        <end position="328"/>
    </location>
</feature>
<dbReference type="Pfam" id="PF05193">
    <property type="entry name" value="Peptidase_M16_C"/>
    <property type="match status" value="2"/>
</dbReference>
<reference evidence="3" key="1">
    <citation type="submission" date="2021-09" db="EMBL/GenBank/DDBJ databases">
        <authorList>
            <consortium name="Pathogen Informatics"/>
        </authorList>
    </citation>
    <scope>NUCLEOTIDE SEQUENCE</scope>
</reference>
<feature type="domain" description="Peptidase M16 N-terminal" evidence="1">
    <location>
        <begin position="66"/>
        <end position="156"/>
    </location>
</feature>
<feature type="domain" description="Peptidase M16 C-terminal" evidence="2">
    <location>
        <begin position="795"/>
        <end position="905"/>
    </location>
</feature>
<gene>
    <name evidence="3" type="ORF">CJOHNSTONI_LOCUS9794</name>
</gene>
<dbReference type="Proteomes" id="UP000746747">
    <property type="component" value="Unassembled WGS sequence"/>
</dbReference>
<dbReference type="Gene3D" id="3.30.830.10">
    <property type="entry name" value="Metalloenzyme, LuxS/M16 peptidase-like"/>
    <property type="match status" value="4"/>
</dbReference>
<dbReference type="InterPro" id="IPR007863">
    <property type="entry name" value="Peptidase_M16_C"/>
</dbReference>
<accession>A0A8J2Q731</accession>
<dbReference type="SUPFAM" id="SSF63411">
    <property type="entry name" value="LuxS/MPP-like metallohydrolase"/>
    <property type="match status" value="3"/>
</dbReference>
<proteinExistence type="predicted"/>
<evidence type="ECO:0000259" key="2">
    <source>
        <dbReference type="Pfam" id="PF05193"/>
    </source>
</evidence>
<dbReference type="InterPro" id="IPR011249">
    <property type="entry name" value="Metalloenz_LuxS/M16"/>
</dbReference>
<dbReference type="EMBL" id="CAKAEH010001925">
    <property type="protein sequence ID" value="CAG9540262.1"/>
    <property type="molecule type" value="Genomic_DNA"/>
</dbReference>